<dbReference type="SUPFAM" id="SSF48264">
    <property type="entry name" value="Cytochrome P450"/>
    <property type="match status" value="1"/>
</dbReference>
<keyword evidence="3 8" id="KW-0349">Heme</keyword>
<keyword evidence="7 8" id="KW-0503">Monooxygenase</keyword>
<dbReference type="GO" id="GO:0005506">
    <property type="term" value="F:iron ion binding"/>
    <property type="evidence" value="ECO:0007669"/>
    <property type="project" value="InterPro"/>
</dbReference>
<dbReference type="GO" id="GO:0016705">
    <property type="term" value="F:oxidoreductase activity, acting on paired donors, with incorporation or reduction of molecular oxygen"/>
    <property type="evidence" value="ECO:0007669"/>
    <property type="project" value="InterPro"/>
</dbReference>
<comment type="similarity">
    <text evidence="2 8">Belongs to the cytochrome P450 family.</text>
</comment>
<evidence type="ECO:0000256" key="5">
    <source>
        <dbReference type="ARBA" id="ARBA00023002"/>
    </source>
</evidence>
<dbReference type="InterPro" id="IPR017972">
    <property type="entry name" value="Cyt_P450_CS"/>
</dbReference>
<evidence type="ECO:0000256" key="4">
    <source>
        <dbReference type="ARBA" id="ARBA00022723"/>
    </source>
</evidence>
<dbReference type="AlphaFoldDB" id="A0A2S1R9T7"/>
<dbReference type="InterPro" id="IPR002397">
    <property type="entry name" value="Cyt_P450_B"/>
</dbReference>
<keyword evidence="5 8" id="KW-0560">Oxidoreductase</keyword>
<dbReference type="PRINTS" id="PR00359">
    <property type="entry name" value="BP450"/>
</dbReference>
<dbReference type="PANTHER" id="PTHR46696">
    <property type="entry name" value="P450, PUTATIVE (EUROFUNG)-RELATED"/>
    <property type="match status" value="1"/>
</dbReference>
<evidence type="ECO:0000256" key="2">
    <source>
        <dbReference type="ARBA" id="ARBA00010617"/>
    </source>
</evidence>
<evidence type="ECO:0000256" key="1">
    <source>
        <dbReference type="ARBA" id="ARBA00001971"/>
    </source>
</evidence>
<dbReference type="Proteomes" id="UP000244928">
    <property type="component" value="Chromosome"/>
</dbReference>
<evidence type="ECO:0008006" key="11">
    <source>
        <dbReference type="Google" id="ProtNLM"/>
    </source>
</evidence>
<evidence type="ECO:0000256" key="8">
    <source>
        <dbReference type="RuleBase" id="RU000461"/>
    </source>
</evidence>
<reference evidence="9 10" key="1">
    <citation type="submission" date="2016-04" db="EMBL/GenBank/DDBJ databases">
        <title>Complete genome sequence of Dietzia lutea YIM 80766T, a strain isolated from desert soil in Egypt.</title>
        <authorList>
            <person name="Zhao J."/>
            <person name="Hu B."/>
            <person name="Geng S."/>
            <person name="Nie Y."/>
            <person name="Tang Y."/>
        </authorList>
    </citation>
    <scope>NUCLEOTIDE SEQUENCE [LARGE SCALE GENOMIC DNA]</scope>
    <source>
        <strain evidence="9 10">YIM 80766</strain>
    </source>
</reference>
<organism evidence="9 10">
    <name type="scientific">Dietzia lutea</name>
    <dbReference type="NCBI Taxonomy" id="546160"/>
    <lineage>
        <taxon>Bacteria</taxon>
        <taxon>Bacillati</taxon>
        <taxon>Actinomycetota</taxon>
        <taxon>Actinomycetes</taxon>
        <taxon>Mycobacteriales</taxon>
        <taxon>Dietziaceae</taxon>
        <taxon>Dietzia</taxon>
    </lineage>
</organism>
<protein>
    <recommendedName>
        <fullName evidence="11">Cytochrome</fullName>
    </recommendedName>
</protein>
<dbReference type="GO" id="GO:0020037">
    <property type="term" value="F:heme binding"/>
    <property type="evidence" value="ECO:0007669"/>
    <property type="project" value="InterPro"/>
</dbReference>
<keyword evidence="10" id="KW-1185">Reference proteome</keyword>
<evidence type="ECO:0000313" key="10">
    <source>
        <dbReference type="Proteomes" id="UP000244928"/>
    </source>
</evidence>
<dbReference type="PRINTS" id="PR00385">
    <property type="entry name" value="P450"/>
</dbReference>
<dbReference type="Pfam" id="PF00067">
    <property type="entry name" value="p450"/>
    <property type="match status" value="1"/>
</dbReference>
<gene>
    <name evidence="9" type="ORF">A6035_13745</name>
</gene>
<evidence type="ECO:0000313" key="9">
    <source>
        <dbReference type="EMBL" id="AWH93058.1"/>
    </source>
</evidence>
<dbReference type="PANTHER" id="PTHR46696:SF1">
    <property type="entry name" value="CYTOCHROME P450 YJIB-RELATED"/>
    <property type="match status" value="1"/>
</dbReference>
<keyword evidence="6 8" id="KW-0408">Iron</keyword>
<dbReference type="InterPro" id="IPR001128">
    <property type="entry name" value="Cyt_P450"/>
</dbReference>
<dbReference type="PROSITE" id="PS00086">
    <property type="entry name" value="CYTOCHROME_P450"/>
    <property type="match status" value="1"/>
</dbReference>
<accession>A0A2S1R9T7</accession>
<dbReference type="EMBL" id="CP015449">
    <property type="protein sequence ID" value="AWH93058.1"/>
    <property type="molecule type" value="Genomic_DNA"/>
</dbReference>
<proteinExistence type="inferred from homology"/>
<sequence>MPDGQPVWLVTGYDEVRAVLGDRRFSSVSSKPGYPTAGGFGLAGSVLNRTMQRHDPPEHTRMRRMIAREFTPARVAGFQPIIDKAVEDVLKEVCASGEDVIEFKKQIAEEVPARVTDEIMGIPEDERAFFKEAAAALFNVHDSAEQYLESETRVADYIRSLITTGRATPDGLVSRLAKNYSGSEHASEDELAAYIMHLVVAGHETTTNQMTLDMWSLLNTEPPEGRSLDSLTRAEWLDVIDELMRFHAIVRGGPRRVAVEDITVGDVTIKAGEGVLTSIWTANHDPSAFDDPESWSWSRDERQPEHLGFGHGLHQCLGQYLAREELATVFTEFFGRFPAATLSEGEGAAVFGSDSTNYGMHSLRVQLNRSKRNEDSQEHGH</sequence>
<dbReference type="Gene3D" id="1.10.630.10">
    <property type="entry name" value="Cytochrome P450"/>
    <property type="match status" value="1"/>
</dbReference>
<name>A0A2S1R9T7_9ACTN</name>
<dbReference type="FunFam" id="1.10.630.10:FF:000018">
    <property type="entry name" value="Cytochrome P450 monooxygenase"/>
    <property type="match status" value="1"/>
</dbReference>
<evidence type="ECO:0000256" key="7">
    <source>
        <dbReference type="ARBA" id="ARBA00023033"/>
    </source>
</evidence>
<evidence type="ECO:0000256" key="3">
    <source>
        <dbReference type="ARBA" id="ARBA00022617"/>
    </source>
</evidence>
<dbReference type="KEGG" id="dlu:A6035_13745"/>
<dbReference type="GO" id="GO:0004497">
    <property type="term" value="F:monooxygenase activity"/>
    <property type="evidence" value="ECO:0007669"/>
    <property type="project" value="UniProtKB-KW"/>
</dbReference>
<dbReference type="InterPro" id="IPR036396">
    <property type="entry name" value="Cyt_P450_sf"/>
</dbReference>
<comment type="cofactor">
    <cofactor evidence="1">
        <name>heme</name>
        <dbReference type="ChEBI" id="CHEBI:30413"/>
    </cofactor>
</comment>
<keyword evidence="4 8" id="KW-0479">Metal-binding</keyword>
<evidence type="ECO:0000256" key="6">
    <source>
        <dbReference type="ARBA" id="ARBA00023004"/>
    </source>
</evidence>